<dbReference type="PANTHER" id="PTHR30469:SF15">
    <property type="entry name" value="HLYD FAMILY OF SECRETION PROTEINS"/>
    <property type="match status" value="1"/>
</dbReference>
<evidence type="ECO:0000313" key="6">
    <source>
        <dbReference type="EMBL" id="TYB32072.1"/>
    </source>
</evidence>
<evidence type="ECO:0000259" key="5">
    <source>
        <dbReference type="Pfam" id="PF25989"/>
    </source>
</evidence>
<proteinExistence type="inferred from homology"/>
<feature type="domain" description="YknX-like C-terminal permuted SH3-like" evidence="5">
    <location>
        <begin position="273"/>
        <end position="340"/>
    </location>
</feature>
<dbReference type="Proteomes" id="UP000324143">
    <property type="component" value="Unassembled WGS sequence"/>
</dbReference>
<accession>A0A5D0MI56</accession>
<sequence length="361" mass="41909">MKRTLVYIIIGIMFFACSKKETNKNKNNKKKNNEAVVYISNPERRHLKNYLSYSVSLKAKRDVYVYAPASERIVSIYVKEGDKVNENEVIVEMDNEEEKLKFNKAKTNYTSIKNEYERSKKLYEEGLVSKQEYENILAKYESAKADYEMQKKQLDDLTIRSPIKGIVGRRFVEEKERVQMDQKLFRIVDADILKADINLPEEEYEFVKMGSKVEIFKKGSSEKITGFVNEISPIIDDETGTFRVEVNVKREKGFIPGMFVNLDIITREKEDCLSVPKKAVIEKEDKKGVYVVNDEKAKFVEVTTGIEQEDYVEIIKGLNPEQKVIVVGQNMIGENQRVKVMNQKKDEGIEKNKKKENNENS</sequence>
<evidence type="ECO:0000256" key="1">
    <source>
        <dbReference type="ARBA" id="ARBA00009477"/>
    </source>
</evidence>
<keyword evidence="2" id="KW-0175">Coiled coil</keyword>
<dbReference type="Gene3D" id="2.40.30.170">
    <property type="match status" value="1"/>
</dbReference>
<dbReference type="SUPFAM" id="SSF111369">
    <property type="entry name" value="HlyD-like secretion proteins"/>
    <property type="match status" value="1"/>
</dbReference>
<evidence type="ECO:0000256" key="2">
    <source>
        <dbReference type="SAM" id="Coils"/>
    </source>
</evidence>
<gene>
    <name evidence="6" type="ORF">FXF47_00890</name>
</gene>
<feature type="compositionally biased region" description="Basic and acidic residues" evidence="3">
    <location>
        <begin position="343"/>
        <end position="361"/>
    </location>
</feature>
<keyword evidence="7" id="KW-1185">Reference proteome</keyword>
<dbReference type="InterPro" id="IPR006143">
    <property type="entry name" value="RND_pump_MFP"/>
</dbReference>
<feature type="domain" description="CusB-like beta-barrel" evidence="4">
    <location>
        <begin position="197"/>
        <end position="264"/>
    </location>
</feature>
<name>A0A5D0MI56_9BACT</name>
<dbReference type="NCBIfam" id="TIGR01730">
    <property type="entry name" value="RND_mfp"/>
    <property type="match status" value="1"/>
</dbReference>
<dbReference type="GO" id="GO:0015562">
    <property type="term" value="F:efflux transmembrane transporter activity"/>
    <property type="evidence" value="ECO:0007669"/>
    <property type="project" value="TreeGrafter"/>
</dbReference>
<comment type="similarity">
    <text evidence="1">Belongs to the membrane fusion protein (MFP) (TC 8.A.1) family.</text>
</comment>
<dbReference type="PANTHER" id="PTHR30469">
    <property type="entry name" value="MULTIDRUG RESISTANCE PROTEIN MDTA"/>
    <property type="match status" value="1"/>
</dbReference>
<feature type="coiled-coil region" evidence="2">
    <location>
        <begin position="130"/>
        <end position="160"/>
    </location>
</feature>
<feature type="region of interest" description="Disordered" evidence="3">
    <location>
        <begin position="339"/>
        <end position="361"/>
    </location>
</feature>
<dbReference type="InterPro" id="IPR058637">
    <property type="entry name" value="YknX-like_C"/>
</dbReference>
<dbReference type="Gene3D" id="2.40.50.100">
    <property type="match status" value="1"/>
</dbReference>
<dbReference type="Pfam" id="PF25954">
    <property type="entry name" value="Beta-barrel_RND_2"/>
    <property type="match status" value="1"/>
</dbReference>
<dbReference type="EMBL" id="VSIX01000007">
    <property type="protein sequence ID" value="TYB32072.1"/>
    <property type="molecule type" value="Genomic_DNA"/>
</dbReference>
<evidence type="ECO:0000259" key="4">
    <source>
        <dbReference type="Pfam" id="PF25954"/>
    </source>
</evidence>
<dbReference type="Gene3D" id="2.40.420.20">
    <property type="match status" value="1"/>
</dbReference>
<comment type="caution">
    <text evidence="6">The sequence shown here is derived from an EMBL/GenBank/DDBJ whole genome shotgun (WGS) entry which is preliminary data.</text>
</comment>
<evidence type="ECO:0000256" key="3">
    <source>
        <dbReference type="SAM" id="MobiDB-lite"/>
    </source>
</evidence>
<reference evidence="6" key="1">
    <citation type="submission" date="2019-08" db="EMBL/GenBank/DDBJ databases">
        <title>Genomic characterization of a novel candidate phylum (ARYD3) from a high temperature, high salinity tertiary oil reservoir in north central Oklahoma, USA.</title>
        <authorList>
            <person name="Youssef N.H."/>
            <person name="Yadav A."/>
            <person name="Elshahed M.S."/>
        </authorList>
    </citation>
    <scope>NUCLEOTIDE SEQUENCE [LARGE SCALE GENOMIC DNA]</scope>
    <source>
        <strain evidence="6">ARYD3</strain>
    </source>
</reference>
<dbReference type="AlphaFoldDB" id="A0A5D0MI56"/>
<dbReference type="Pfam" id="PF25989">
    <property type="entry name" value="YknX_C"/>
    <property type="match status" value="1"/>
</dbReference>
<dbReference type="InterPro" id="IPR058792">
    <property type="entry name" value="Beta-barrel_RND_2"/>
</dbReference>
<organism evidence="6 7">
    <name type="scientific">Candidatus Mcinerneyibacterium aminivorans</name>
    <dbReference type="NCBI Taxonomy" id="2703815"/>
    <lineage>
        <taxon>Bacteria</taxon>
        <taxon>Candidatus Macinerneyibacteriota</taxon>
        <taxon>Candidatus Mcinerneyibacteria</taxon>
        <taxon>Candidatus Mcinerneyibacteriales</taxon>
        <taxon>Candidatus Mcinerneyibacteriaceae</taxon>
        <taxon>Candidatus Mcinerneyibacterium</taxon>
    </lineage>
</organism>
<evidence type="ECO:0000313" key="7">
    <source>
        <dbReference type="Proteomes" id="UP000324143"/>
    </source>
</evidence>
<protein>
    <submittedName>
        <fullName evidence="6">Efflux RND transporter periplasmic adaptor subunit</fullName>
    </submittedName>
</protein>
<dbReference type="GO" id="GO:1990281">
    <property type="term" value="C:efflux pump complex"/>
    <property type="evidence" value="ECO:0007669"/>
    <property type="project" value="TreeGrafter"/>
</dbReference>
<dbReference type="Gene3D" id="1.10.287.470">
    <property type="entry name" value="Helix hairpin bin"/>
    <property type="match status" value="1"/>
</dbReference>
<dbReference type="PROSITE" id="PS51257">
    <property type="entry name" value="PROKAR_LIPOPROTEIN"/>
    <property type="match status" value="1"/>
</dbReference>